<dbReference type="AlphaFoldDB" id="A0A2H0BJG3"/>
<gene>
    <name evidence="2" type="ORF">COX03_01055</name>
</gene>
<comment type="caution">
    <text evidence="2">The sequence shown here is derived from an EMBL/GenBank/DDBJ whole genome shotgun (WGS) entry which is preliminary data.</text>
</comment>
<feature type="domain" description="Aminoglycoside phosphotransferase" evidence="1">
    <location>
        <begin position="43"/>
        <end position="254"/>
    </location>
</feature>
<dbReference type="PANTHER" id="PTHR21310:SF15">
    <property type="entry name" value="AMINOGLYCOSIDE PHOSPHOTRANSFERASE DOMAIN-CONTAINING PROTEIN"/>
    <property type="match status" value="1"/>
</dbReference>
<dbReference type="PANTHER" id="PTHR21310">
    <property type="entry name" value="AMINOGLYCOSIDE PHOSPHOTRANSFERASE-RELATED-RELATED"/>
    <property type="match status" value="1"/>
</dbReference>
<dbReference type="InterPro" id="IPR002575">
    <property type="entry name" value="Aminoglycoside_PTrfase"/>
</dbReference>
<reference evidence="2 3" key="1">
    <citation type="submission" date="2017-09" db="EMBL/GenBank/DDBJ databases">
        <title>Depth-based differentiation of microbial function through sediment-hosted aquifers and enrichment of novel symbionts in the deep terrestrial subsurface.</title>
        <authorList>
            <person name="Probst A.J."/>
            <person name="Ladd B."/>
            <person name="Jarett J.K."/>
            <person name="Geller-Mcgrath D.E."/>
            <person name="Sieber C.M."/>
            <person name="Emerson J.B."/>
            <person name="Anantharaman K."/>
            <person name="Thomas B.C."/>
            <person name="Malmstrom R."/>
            <person name="Stieglmeier M."/>
            <person name="Klingl A."/>
            <person name="Woyke T."/>
            <person name="Ryan C.M."/>
            <person name="Banfield J.F."/>
        </authorList>
    </citation>
    <scope>NUCLEOTIDE SEQUENCE [LARGE SCALE GENOMIC DNA]</scope>
    <source>
        <strain evidence="2">CG22_combo_CG10-13_8_21_14_all_39_10</strain>
    </source>
</reference>
<dbReference type="SUPFAM" id="SSF56112">
    <property type="entry name" value="Protein kinase-like (PK-like)"/>
    <property type="match status" value="1"/>
</dbReference>
<sequence>MKSFKTNKLPCSPPAGGTRYSANRNKTLILKSLHINESDFLGKGVESYVYVYGKNKVVRILKNGDLVYIKSLKELQELISTSGLLVETPLIIKIQELGGIIYTVERRLKGINLSKIFDTYNDEQKKKVILEYLDLLKELTKVDVNKFEFGQITNSKDKVSDSSWQGFLKKKTKQKVNMVKIQLGQDVLDLDFKLDVFFKLIDAKLENIEKNLVHGDYFYDNVMANKDAKITGILDFSGWMSVVGDFRLDVSGAIIFLEHSEKFVKYQKILTEAAKIEYGDDIESFIDFYKIYYSLYLSDSCLYLKPLYNWCVKNLNDKELWARVM</sequence>
<dbReference type="Proteomes" id="UP000229847">
    <property type="component" value="Unassembled WGS sequence"/>
</dbReference>
<evidence type="ECO:0000313" key="2">
    <source>
        <dbReference type="EMBL" id="PIP57823.1"/>
    </source>
</evidence>
<dbReference type="EMBL" id="PCSW01000031">
    <property type="protein sequence ID" value="PIP57823.1"/>
    <property type="molecule type" value="Genomic_DNA"/>
</dbReference>
<dbReference type="Gene3D" id="3.90.1200.10">
    <property type="match status" value="1"/>
</dbReference>
<dbReference type="Gene3D" id="3.30.200.150">
    <property type="match status" value="1"/>
</dbReference>
<evidence type="ECO:0000259" key="1">
    <source>
        <dbReference type="Pfam" id="PF01636"/>
    </source>
</evidence>
<accession>A0A2H0BJG3</accession>
<organism evidence="2 3">
    <name type="scientific">Candidatus Woesebacteria bacterium CG22_combo_CG10-13_8_21_14_all_39_10</name>
    <dbReference type="NCBI Taxonomy" id="1975059"/>
    <lineage>
        <taxon>Bacteria</taxon>
        <taxon>Candidatus Woeseibacteriota</taxon>
    </lineage>
</organism>
<dbReference type="InterPro" id="IPR051678">
    <property type="entry name" value="AGP_Transferase"/>
</dbReference>
<proteinExistence type="predicted"/>
<dbReference type="Pfam" id="PF01636">
    <property type="entry name" value="APH"/>
    <property type="match status" value="1"/>
</dbReference>
<name>A0A2H0BJG3_9BACT</name>
<dbReference type="InterPro" id="IPR011009">
    <property type="entry name" value="Kinase-like_dom_sf"/>
</dbReference>
<protein>
    <recommendedName>
        <fullName evidence="1">Aminoglycoside phosphotransferase domain-containing protein</fullName>
    </recommendedName>
</protein>
<evidence type="ECO:0000313" key="3">
    <source>
        <dbReference type="Proteomes" id="UP000229847"/>
    </source>
</evidence>